<dbReference type="OrthoDB" id="2283785at2759"/>
<comment type="caution">
    <text evidence="1">The sequence shown here is derived from an EMBL/GenBank/DDBJ whole genome shotgun (WGS) entry which is preliminary data.</text>
</comment>
<reference evidence="1" key="1">
    <citation type="submission" date="2022-12" db="EMBL/GenBank/DDBJ databases">
        <authorList>
            <person name="Petersen C."/>
        </authorList>
    </citation>
    <scope>NUCLEOTIDE SEQUENCE</scope>
    <source>
        <strain evidence="1">IBT 29677</strain>
    </source>
</reference>
<dbReference type="GeneID" id="81371622"/>
<gene>
    <name evidence="1" type="ORF">N7509_008005</name>
</gene>
<evidence type="ECO:0000313" key="1">
    <source>
        <dbReference type="EMBL" id="KAJ5392515.1"/>
    </source>
</evidence>
<evidence type="ECO:0000313" key="2">
    <source>
        <dbReference type="Proteomes" id="UP001147747"/>
    </source>
</evidence>
<protein>
    <recommendedName>
        <fullName evidence="3">Arrestin-like N-terminal domain-containing protein</fullName>
    </recommendedName>
</protein>
<evidence type="ECO:0008006" key="3">
    <source>
        <dbReference type="Google" id="ProtNLM"/>
    </source>
</evidence>
<name>A0A9W9W045_9EURO</name>
<dbReference type="AlphaFoldDB" id="A0A9W9W045"/>
<dbReference type="Proteomes" id="UP001147747">
    <property type="component" value="Unassembled WGS sequence"/>
</dbReference>
<organism evidence="1 2">
    <name type="scientific">Penicillium cosmopolitanum</name>
    <dbReference type="NCBI Taxonomy" id="1131564"/>
    <lineage>
        <taxon>Eukaryota</taxon>
        <taxon>Fungi</taxon>
        <taxon>Dikarya</taxon>
        <taxon>Ascomycota</taxon>
        <taxon>Pezizomycotina</taxon>
        <taxon>Eurotiomycetes</taxon>
        <taxon>Eurotiomycetidae</taxon>
        <taxon>Eurotiales</taxon>
        <taxon>Aspergillaceae</taxon>
        <taxon>Penicillium</taxon>
    </lineage>
</organism>
<reference evidence="1" key="2">
    <citation type="journal article" date="2023" name="IMA Fungus">
        <title>Comparative genomic study of the Penicillium genus elucidates a diverse pangenome and 15 lateral gene transfer events.</title>
        <authorList>
            <person name="Petersen C."/>
            <person name="Sorensen T."/>
            <person name="Nielsen M.R."/>
            <person name="Sondergaard T.E."/>
            <person name="Sorensen J.L."/>
            <person name="Fitzpatrick D.A."/>
            <person name="Frisvad J.C."/>
            <person name="Nielsen K.L."/>
        </authorList>
    </citation>
    <scope>NUCLEOTIDE SEQUENCE</scope>
    <source>
        <strain evidence="1">IBT 29677</strain>
    </source>
</reference>
<dbReference type="EMBL" id="JAPZBU010000008">
    <property type="protein sequence ID" value="KAJ5392515.1"/>
    <property type="molecule type" value="Genomic_DNA"/>
</dbReference>
<sequence>MTTETENLDNHLPVSPNTLRKTFLRVDFPVEEYVPEAILEPKEIYRIPFSFVVPSHIPAQICHHTCANCQVHEEHLQLPPSLGKISQYFENTHDMAPSEAEIQYSISFSVVEKMSQAEWPKALNETIYPIYILPRRSEMAPLLLYPESRYYKTRAEKGLKKGNPAIGSRNYGAINFPATRNRVVPRTATPK</sequence>
<accession>A0A9W9W045</accession>
<dbReference type="RefSeq" id="XP_056488193.1">
    <property type="nucleotide sequence ID" value="XM_056632642.1"/>
</dbReference>
<proteinExistence type="predicted"/>
<keyword evidence="2" id="KW-1185">Reference proteome</keyword>